<evidence type="ECO:0000313" key="19">
    <source>
        <dbReference type="EMBL" id="GGD24983.1"/>
    </source>
</evidence>
<evidence type="ECO:0000313" key="20">
    <source>
        <dbReference type="Proteomes" id="UP000613160"/>
    </source>
</evidence>
<dbReference type="PIRSF" id="PIRSF037532">
    <property type="entry name" value="STHK_NtrY"/>
    <property type="match status" value="1"/>
</dbReference>
<dbReference type="FunFam" id="1.10.287.130:FF:000107">
    <property type="entry name" value="Sensor histidine kinase YycG"/>
    <property type="match status" value="1"/>
</dbReference>
<keyword evidence="10" id="KW-0067">ATP-binding</keyword>
<feature type="transmembrane region" description="Helical" evidence="15">
    <location>
        <begin position="7"/>
        <end position="29"/>
    </location>
</feature>
<keyword evidence="13 15" id="KW-0472">Membrane</keyword>
<keyword evidence="7 15" id="KW-0812">Transmembrane</keyword>
<evidence type="ECO:0000256" key="7">
    <source>
        <dbReference type="ARBA" id="ARBA00022692"/>
    </source>
</evidence>
<dbReference type="Pfam" id="PF00672">
    <property type="entry name" value="HAMP"/>
    <property type="match status" value="1"/>
</dbReference>
<evidence type="ECO:0000256" key="12">
    <source>
        <dbReference type="ARBA" id="ARBA00023012"/>
    </source>
</evidence>
<evidence type="ECO:0000256" key="13">
    <source>
        <dbReference type="ARBA" id="ARBA00023136"/>
    </source>
</evidence>
<dbReference type="PROSITE" id="PS50112">
    <property type="entry name" value="PAS"/>
    <property type="match status" value="1"/>
</dbReference>
<dbReference type="GO" id="GO:0005886">
    <property type="term" value="C:plasma membrane"/>
    <property type="evidence" value="ECO:0007669"/>
    <property type="project" value="UniProtKB-SubCell"/>
</dbReference>
<dbReference type="Gene3D" id="1.10.287.130">
    <property type="match status" value="1"/>
</dbReference>
<keyword evidence="9 19" id="KW-0418">Kinase</keyword>
<dbReference type="PANTHER" id="PTHR42878">
    <property type="entry name" value="TWO-COMPONENT HISTIDINE KINASE"/>
    <property type="match status" value="1"/>
</dbReference>
<dbReference type="EC" id="2.7.13.3" evidence="3"/>
<dbReference type="PROSITE" id="PS50885">
    <property type="entry name" value="HAMP"/>
    <property type="match status" value="1"/>
</dbReference>
<accession>A0A917DC55</accession>
<dbReference type="InterPro" id="IPR000014">
    <property type="entry name" value="PAS"/>
</dbReference>
<dbReference type="InterPro" id="IPR004358">
    <property type="entry name" value="Sig_transdc_His_kin-like_C"/>
</dbReference>
<organism evidence="19 20">
    <name type="scientific">Aureimonas glaciei</name>
    <dbReference type="NCBI Taxonomy" id="1776957"/>
    <lineage>
        <taxon>Bacteria</taxon>
        <taxon>Pseudomonadati</taxon>
        <taxon>Pseudomonadota</taxon>
        <taxon>Alphaproteobacteria</taxon>
        <taxon>Hyphomicrobiales</taxon>
        <taxon>Aurantimonadaceae</taxon>
        <taxon>Aureimonas</taxon>
    </lineage>
</organism>
<reference evidence="19" key="2">
    <citation type="submission" date="2020-09" db="EMBL/GenBank/DDBJ databases">
        <authorList>
            <person name="Sun Q."/>
            <person name="Zhou Y."/>
        </authorList>
    </citation>
    <scope>NUCLEOTIDE SEQUENCE</scope>
    <source>
        <strain evidence="19">CGMCC 1.15493</strain>
    </source>
</reference>
<dbReference type="CDD" id="cd00130">
    <property type="entry name" value="PAS"/>
    <property type="match status" value="1"/>
</dbReference>
<protein>
    <recommendedName>
        <fullName evidence="3">histidine kinase</fullName>
        <ecNumber evidence="3">2.7.13.3</ecNumber>
    </recommendedName>
</protein>
<dbReference type="InterPro" id="IPR013767">
    <property type="entry name" value="PAS_fold"/>
</dbReference>
<dbReference type="Gene3D" id="3.30.565.10">
    <property type="entry name" value="Histidine kinase-like ATPase, C-terminal domain"/>
    <property type="match status" value="1"/>
</dbReference>
<evidence type="ECO:0000256" key="6">
    <source>
        <dbReference type="ARBA" id="ARBA00022679"/>
    </source>
</evidence>
<keyword evidence="12" id="KW-0902">Two-component regulatory system</keyword>
<gene>
    <name evidence="19" type="ORF">GCM10011335_29930</name>
</gene>
<keyword evidence="6" id="KW-0808">Transferase</keyword>
<dbReference type="InterPro" id="IPR003594">
    <property type="entry name" value="HATPase_dom"/>
</dbReference>
<dbReference type="InterPro" id="IPR003661">
    <property type="entry name" value="HisK_dim/P_dom"/>
</dbReference>
<feature type="region of interest" description="Disordered" evidence="14">
    <location>
        <begin position="706"/>
        <end position="726"/>
    </location>
</feature>
<keyword evidence="4" id="KW-1003">Cell membrane</keyword>
<dbReference type="SUPFAM" id="SSF47384">
    <property type="entry name" value="Homodimeric domain of signal transducing histidine kinase"/>
    <property type="match status" value="1"/>
</dbReference>
<evidence type="ECO:0000256" key="8">
    <source>
        <dbReference type="ARBA" id="ARBA00022741"/>
    </source>
</evidence>
<feature type="domain" description="PAS" evidence="17">
    <location>
        <begin position="366"/>
        <end position="417"/>
    </location>
</feature>
<proteinExistence type="predicted"/>
<evidence type="ECO:0000259" key="18">
    <source>
        <dbReference type="PROSITE" id="PS50885"/>
    </source>
</evidence>
<dbReference type="NCBIfam" id="TIGR00229">
    <property type="entry name" value="sensory_box"/>
    <property type="match status" value="1"/>
</dbReference>
<dbReference type="CDD" id="cd00082">
    <property type="entry name" value="HisKA"/>
    <property type="match status" value="1"/>
</dbReference>
<evidence type="ECO:0000256" key="11">
    <source>
        <dbReference type="ARBA" id="ARBA00022989"/>
    </source>
</evidence>
<feature type="domain" description="Histidine kinase" evidence="16">
    <location>
        <begin position="491"/>
        <end position="707"/>
    </location>
</feature>
<dbReference type="SUPFAM" id="SSF55874">
    <property type="entry name" value="ATPase domain of HSP90 chaperone/DNA topoisomerase II/histidine kinase"/>
    <property type="match status" value="1"/>
</dbReference>
<dbReference type="Pfam" id="PF19312">
    <property type="entry name" value="NtrY_N"/>
    <property type="match status" value="1"/>
</dbReference>
<feature type="domain" description="HAMP" evidence="18">
    <location>
        <begin position="301"/>
        <end position="354"/>
    </location>
</feature>
<dbReference type="InterPro" id="IPR050351">
    <property type="entry name" value="BphY/WalK/GraS-like"/>
</dbReference>
<evidence type="ECO:0000256" key="5">
    <source>
        <dbReference type="ARBA" id="ARBA00022553"/>
    </source>
</evidence>
<dbReference type="SUPFAM" id="SSF55785">
    <property type="entry name" value="PYP-like sensor domain (PAS domain)"/>
    <property type="match status" value="1"/>
</dbReference>
<dbReference type="InterPro" id="IPR036890">
    <property type="entry name" value="HATPase_C_sf"/>
</dbReference>
<dbReference type="InterPro" id="IPR005467">
    <property type="entry name" value="His_kinase_dom"/>
</dbReference>
<dbReference type="SMART" id="SM00304">
    <property type="entry name" value="HAMP"/>
    <property type="match status" value="1"/>
</dbReference>
<dbReference type="SUPFAM" id="SSF158472">
    <property type="entry name" value="HAMP domain-like"/>
    <property type="match status" value="1"/>
</dbReference>
<dbReference type="CDD" id="cd06225">
    <property type="entry name" value="HAMP"/>
    <property type="match status" value="1"/>
</dbReference>
<evidence type="ECO:0000256" key="9">
    <source>
        <dbReference type="ARBA" id="ARBA00022777"/>
    </source>
</evidence>
<dbReference type="SMART" id="SM00387">
    <property type="entry name" value="HATPase_c"/>
    <property type="match status" value="1"/>
</dbReference>
<dbReference type="GO" id="GO:0005524">
    <property type="term" value="F:ATP binding"/>
    <property type="evidence" value="ECO:0007669"/>
    <property type="project" value="UniProtKB-KW"/>
</dbReference>
<comment type="subcellular location">
    <subcellularLocation>
        <location evidence="2">Cell membrane</location>
        <topology evidence="2">Multi-pass membrane protein</topology>
    </subcellularLocation>
</comment>
<dbReference type="Gene3D" id="3.30.450.20">
    <property type="entry name" value="PAS domain"/>
    <property type="match status" value="1"/>
</dbReference>
<dbReference type="GO" id="GO:0030295">
    <property type="term" value="F:protein kinase activator activity"/>
    <property type="evidence" value="ECO:0007669"/>
    <property type="project" value="TreeGrafter"/>
</dbReference>
<dbReference type="PANTHER" id="PTHR42878:SF7">
    <property type="entry name" value="SENSOR HISTIDINE KINASE GLRK"/>
    <property type="match status" value="1"/>
</dbReference>
<dbReference type="InterPro" id="IPR045671">
    <property type="entry name" value="NtrY-like_N"/>
</dbReference>
<dbReference type="InterPro" id="IPR017232">
    <property type="entry name" value="NtrY"/>
</dbReference>
<evidence type="ECO:0000256" key="10">
    <source>
        <dbReference type="ARBA" id="ARBA00022840"/>
    </source>
</evidence>
<dbReference type="EMBL" id="BMJJ01000007">
    <property type="protein sequence ID" value="GGD24983.1"/>
    <property type="molecule type" value="Genomic_DNA"/>
</dbReference>
<evidence type="ECO:0000256" key="4">
    <source>
        <dbReference type="ARBA" id="ARBA00022475"/>
    </source>
</evidence>
<dbReference type="Gene3D" id="6.10.340.10">
    <property type="match status" value="1"/>
</dbReference>
<keyword evidence="8" id="KW-0547">Nucleotide-binding</keyword>
<evidence type="ECO:0000256" key="1">
    <source>
        <dbReference type="ARBA" id="ARBA00000085"/>
    </source>
</evidence>
<dbReference type="GO" id="GO:0007234">
    <property type="term" value="P:osmosensory signaling via phosphorelay pathway"/>
    <property type="evidence" value="ECO:0007669"/>
    <property type="project" value="TreeGrafter"/>
</dbReference>
<dbReference type="Pfam" id="PF00512">
    <property type="entry name" value="HisKA"/>
    <property type="match status" value="1"/>
</dbReference>
<dbReference type="AlphaFoldDB" id="A0A917DC55"/>
<dbReference type="SMART" id="SM00388">
    <property type="entry name" value="HisKA"/>
    <property type="match status" value="1"/>
</dbReference>
<dbReference type="GO" id="GO:0000156">
    <property type="term" value="F:phosphorelay response regulator activity"/>
    <property type="evidence" value="ECO:0007669"/>
    <property type="project" value="TreeGrafter"/>
</dbReference>
<comment type="catalytic activity">
    <reaction evidence="1">
        <text>ATP + protein L-histidine = ADP + protein N-phospho-L-histidine.</text>
        <dbReference type="EC" id="2.7.13.3"/>
    </reaction>
</comment>
<keyword evidence="11 15" id="KW-1133">Transmembrane helix</keyword>
<dbReference type="PROSITE" id="PS50109">
    <property type="entry name" value="HIS_KIN"/>
    <property type="match status" value="1"/>
</dbReference>
<dbReference type="Pfam" id="PF02518">
    <property type="entry name" value="HATPase_c"/>
    <property type="match status" value="1"/>
</dbReference>
<reference evidence="19" key="1">
    <citation type="journal article" date="2014" name="Int. J. Syst. Evol. Microbiol.">
        <title>Complete genome sequence of Corynebacterium casei LMG S-19264T (=DSM 44701T), isolated from a smear-ripened cheese.</title>
        <authorList>
            <consortium name="US DOE Joint Genome Institute (JGI-PGF)"/>
            <person name="Walter F."/>
            <person name="Albersmeier A."/>
            <person name="Kalinowski J."/>
            <person name="Ruckert C."/>
        </authorList>
    </citation>
    <scope>NUCLEOTIDE SEQUENCE</scope>
    <source>
        <strain evidence="19">CGMCC 1.15493</strain>
    </source>
</reference>
<feature type="transmembrane region" description="Helical" evidence="15">
    <location>
        <begin position="35"/>
        <end position="55"/>
    </location>
</feature>
<feature type="transmembrane region" description="Helical" evidence="15">
    <location>
        <begin position="76"/>
        <end position="99"/>
    </location>
</feature>
<evidence type="ECO:0000256" key="14">
    <source>
        <dbReference type="SAM" id="MobiDB-lite"/>
    </source>
</evidence>
<comment type="caution">
    <text evidence="19">The sequence shown here is derived from an EMBL/GenBank/DDBJ whole genome shotgun (WGS) entry which is preliminary data.</text>
</comment>
<evidence type="ECO:0000256" key="15">
    <source>
        <dbReference type="SAM" id="Phobius"/>
    </source>
</evidence>
<dbReference type="GO" id="GO:0000155">
    <property type="term" value="F:phosphorelay sensor kinase activity"/>
    <property type="evidence" value="ECO:0007669"/>
    <property type="project" value="InterPro"/>
</dbReference>
<name>A0A917DC55_9HYPH</name>
<dbReference type="PRINTS" id="PR00344">
    <property type="entry name" value="BCTRLSENSOR"/>
</dbReference>
<keyword evidence="20" id="KW-1185">Reference proteome</keyword>
<dbReference type="Pfam" id="PF00989">
    <property type="entry name" value="PAS"/>
    <property type="match status" value="1"/>
</dbReference>
<dbReference type="GO" id="GO:0006355">
    <property type="term" value="P:regulation of DNA-templated transcription"/>
    <property type="evidence" value="ECO:0007669"/>
    <property type="project" value="InterPro"/>
</dbReference>
<dbReference type="Proteomes" id="UP000613160">
    <property type="component" value="Unassembled WGS sequence"/>
</dbReference>
<evidence type="ECO:0000256" key="3">
    <source>
        <dbReference type="ARBA" id="ARBA00012438"/>
    </source>
</evidence>
<feature type="transmembrane region" description="Helical" evidence="15">
    <location>
        <begin position="275"/>
        <end position="300"/>
    </location>
</feature>
<evidence type="ECO:0000259" key="17">
    <source>
        <dbReference type="PROSITE" id="PS50112"/>
    </source>
</evidence>
<dbReference type="InterPro" id="IPR036097">
    <property type="entry name" value="HisK_dim/P_sf"/>
</dbReference>
<dbReference type="InterPro" id="IPR035965">
    <property type="entry name" value="PAS-like_dom_sf"/>
</dbReference>
<evidence type="ECO:0000259" key="16">
    <source>
        <dbReference type="PROSITE" id="PS50109"/>
    </source>
</evidence>
<evidence type="ECO:0000256" key="2">
    <source>
        <dbReference type="ARBA" id="ARBA00004651"/>
    </source>
</evidence>
<dbReference type="InterPro" id="IPR003660">
    <property type="entry name" value="HAMP_dom"/>
</dbReference>
<keyword evidence="5" id="KW-0597">Phosphoprotein</keyword>
<sequence>MLVPGVIAVASALVTGAISFVVLMGLTPIEPTEAVVRIASVVNGAFVLGLCALIWREVARMARARHQGKAASRLHVRIVVLFAIVAALPALLVAVVAGITLDLGLDRWFEIRTRAIVESSVSVARAYVNENARNLQGTTLSMAYDLDAQRRLYDLDRTGFQSLLTEQARGRSLIGAQLLRASGDPVMRAEVPVDRPLPAPPADAMQQARQGNLVFIPPGVTNLVGAILKLRALGDDIFLYTVRAVDPEVISALRLMEDRSAEYSSLQNNRIGTQIAFALLYLGITLIVLLSAIWTGIGVADRLVRPIRLLISAADEVSEGNLAVSVPVRASDGDVGSLSNTFNNMIRQLRTQRGELVHAKDVIDERRRFTEAVLSGVTVGVMGVGSDGTISMLNPSAERILAISSEAAVGRTLREMFPLIAQIHRAAAASRKAEYQEEIKLRTQERERVLAIRVTSEETRDGAQSSVVTIDDITDLVDAQRSSAWADVARRIAHEIKNPLTPIQLSAERIRRRYGKMVEGDREVFDRCVDTIIRQVSDIGRMVDEFSSFARMPKPRMENRDLREALKEAVFMREMGDHGIVFTTDFGQVPLHGTFDIRLLSQAFGNIVKNAVESVEASEVAEGRIGITVTTSDGFHRIDFTDNGRGFPREDRDRLLEPYMTTREKGTGLGLAIVRKIIEEHGGTIQLGDAPEQEQGAMVRVILPATDIPADDASTPRSHTLERTGD</sequence>